<dbReference type="AlphaFoldDB" id="A0A1Q9CYC6"/>
<feature type="signal peptide" evidence="2">
    <location>
        <begin position="1"/>
        <end position="24"/>
    </location>
</feature>
<reference evidence="4 5" key="1">
    <citation type="submission" date="2016-02" db="EMBL/GenBank/DDBJ databases">
        <title>Genome analysis of coral dinoflagellate symbionts highlights evolutionary adaptations to a symbiotic lifestyle.</title>
        <authorList>
            <person name="Aranda M."/>
            <person name="Li Y."/>
            <person name="Liew Y.J."/>
            <person name="Baumgarten S."/>
            <person name="Simakov O."/>
            <person name="Wilson M."/>
            <person name="Piel J."/>
            <person name="Ashoor H."/>
            <person name="Bougouffa S."/>
            <person name="Bajic V.B."/>
            <person name="Ryu T."/>
            <person name="Ravasi T."/>
            <person name="Bayer T."/>
            <person name="Micklem G."/>
            <person name="Kim H."/>
            <person name="Bhak J."/>
            <person name="Lajeunesse T.C."/>
            <person name="Voolstra C.R."/>
        </authorList>
    </citation>
    <scope>NUCLEOTIDE SEQUENCE [LARGE SCALE GENOMIC DNA]</scope>
    <source>
        <strain evidence="4 5">CCMP2467</strain>
    </source>
</reference>
<dbReference type="InterPro" id="IPR004993">
    <property type="entry name" value="GH3"/>
</dbReference>
<dbReference type="Gene3D" id="3.30.760.10">
    <property type="entry name" value="RNA Cap, Translation Initiation Factor Eif4e"/>
    <property type="match status" value="1"/>
</dbReference>
<proteinExistence type="predicted"/>
<dbReference type="GO" id="GO:0003723">
    <property type="term" value="F:RNA binding"/>
    <property type="evidence" value="ECO:0007669"/>
    <property type="project" value="InterPro"/>
</dbReference>
<dbReference type="InterPro" id="IPR001040">
    <property type="entry name" value="TIF_eIF_4E"/>
</dbReference>
<gene>
    <name evidence="4" type="primary">GH3.8</name>
    <name evidence="4" type="ORF">AK812_SmicGene30807</name>
</gene>
<dbReference type="GO" id="GO:0005737">
    <property type="term" value="C:cytoplasm"/>
    <property type="evidence" value="ECO:0007669"/>
    <property type="project" value="TreeGrafter"/>
</dbReference>
<evidence type="ECO:0000259" key="3">
    <source>
        <dbReference type="Pfam" id="PF23571"/>
    </source>
</evidence>
<evidence type="ECO:0000256" key="2">
    <source>
        <dbReference type="SAM" id="SignalP"/>
    </source>
</evidence>
<dbReference type="PANTHER" id="PTHR31901:SF9">
    <property type="entry name" value="GH3 DOMAIN-CONTAINING PROTEIN"/>
    <property type="match status" value="1"/>
</dbReference>
<dbReference type="Pfam" id="PF03321">
    <property type="entry name" value="GH3"/>
    <property type="match status" value="1"/>
</dbReference>
<dbReference type="Pfam" id="PF23571">
    <property type="entry name" value="GH3_M"/>
    <property type="match status" value="1"/>
</dbReference>
<organism evidence="4 5">
    <name type="scientific">Symbiodinium microadriaticum</name>
    <name type="common">Dinoflagellate</name>
    <name type="synonym">Zooxanthella microadriatica</name>
    <dbReference type="NCBI Taxonomy" id="2951"/>
    <lineage>
        <taxon>Eukaryota</taxon>
        <taxon>Sar</taxon>
        <taxon>Alveolata</taxon>
        <taxon>Dinophyceae</taxon>
        <taxon>Suessiales</taxon>
        <taxon>Symbiodiniaceae</taxon>
        <taxon>Symbiodinium</taxon>
    </lineage>
</organism>
<keyword evidence="2" id="KW-0732">Signal</keyword>
<dbReference type="Pfam" id="PF01652">
    <property type="entry name" value="IF4E"/>
    <property type="match status" value="1"/>
</dbReference>
<evidence type="ECO:0000313" key="5">
    <source>
        <dbReference type="Proteomes" id="UP000186817"/>
    </source>
</evidence>
<dbReference type="OrthoDB" id="10261911at2759"/>
<feature type="chain" id="PRO_5012525535" evidence="2">
    <location>
        <begin position="25"/>
        <end position="974"/>
    </location>
</feature>
<evidence type="ECO:0000313" key="4">
    <source>
        <dbReference type="EMBL" id="OLP87938.1"/>
    </source>
</evidence>
<sequence>MHAPTLTHIALVWTWSLFVFRFLGERAELGRQLSALGCQTEMARATATNEELSTDEVAEQPPGMEQAASELECLRGRLRNILEVALEKGNLEQVEVDEIRREGRELLLTVDRLFSEMQELQQANLRLAQPEARIDDRTEEQALAMLPREGDLPGLQAERRMREESQSLRSTVDRLTREMEELKRINDDLAAKVDDVRSKEWSERHTWLTAVQQHDHRPQPSREYDKVLFTSLRCRGLLQQQQLLSDSADGAAVQTRLLQKLLLRHQSTEYGRAEGLQNVSCWDSFRRQHPITNFSHYEPYISRIQAGEANILAAGRPRLLAMTSATAGAPKLLPDVPDIGQTFARRGGSVALAVIYKSFPEMSASLQHNLKLAFRASIHHLESGLAVGCKRAPDSRNFDRLLCAYSSPRAAYDIMNEADAMYAHALFALKDRNLGTLEANFATNICDLLDFIQDHGWSLASDIEAGRIWSYERPENPETEAAEAALNTALGGPDPSRAKEVRELLGRAFSVPLLWPRMKLVITVTGGNFEAATVRLRRLLCGVPIYSPFYASTEGLLGINICPSQDGVPEYLLDAGSMVFEFLQLREAGSNNAHEHATLRAWEVEVGHAYEILVTTRGGLCRYRMGDVVRVVGKLGQMPLVSLEGRTGKYLPLPDGQLPDFVFTRSLAKTAIAEKVRAAVLLQLQDNAFSQRSLQLCIEEDLGQEVSQRDVLDWDAALRSESEGYRALREAGRLGVPVLHRAPRGMAYLSFNESFNTNLKFTTDGTDENDDMLKKDLPLRYTWSIWEQIMQSTDKTSAYSDATHKVASFATVQTFWKLWNHMPQPSELLEQKRMVREQPDGLHVIDAVMIFRENIRPEWEDKTNAAGGHFQFQLKPQIGGGQVDEYWNNLVLGMIGATIEPANMITGLRLVDKLSGPRAAGVIRLEVWFSNYDDTQAVNALKKNVEKCMATRLDGSIGTAPKCEVKSHSTSGKH</sequence>
<keyword evidence="1" id="KW-0175">Coiled coil</keyword>
<protein>
    <submittedName>
        <fullName evidence="4">Putative indole-3-acetic acid-amido synthetase GH3.8</fullName>
    </submittedName>
</protein>
<dbReference type="InterPro" id="IPR023398">
    <property type="entry name" value="TIF_eIF4e-like"/>
</dbReference>
<evidence type="ECO:0000256" key="1">
    <source>
        <dbReference type="SAM" id="Coils"/>
    </source>
</evidence>
<feature type="domain" description="GH3 middle" evidence="3">
    <location>
        <begin position="572"/>
        <end position="646"/>
    </location>
</feature>
<dbReference type="SUPFAM" id="SSF55418">
    <property type="entry name" value="eIF4e-like"/>
    <property type="match status" value="1"/>
</dbReference>
<dbReference type="InterPro" id="IPR055377">
    <property type="entry name" value="GH3_M"/>
</dbReference>
<dbReference type="EMBL" id="LSRX01000835">
    <property type="protein sequence ID" value="OLP87938.1"/>
    <property type="molecule type" value="Genomic_DNA"/>
</dbReference>
<comment type="caution">
    <text evidence="4">The sequence shown here is derived from an EMBL/GenBank/DDBJ whole genome shotgun (WGS) entry which is preliminary data.</text>
</comment>
<name>A0A1Q9CYC6_SYMMI</name>
<keyword evidence="5" id="KW-1185">Reference proteome</keyword>
<accession>A0A1Q9CYC6</accession>
<dbReference type="GO" id="GO:0003743">
    <property type="term" value="F:translation initiation factor activity"/>
    <property type="evidence" value="ECO:0007669"/>
    <property type="project" value="InterPro"/>
</dbReference>
<dbReference type="GO" id="GO:0016881">
    <property type="term" value="F:acid-amino acid ligase activity"/>
    <property type="evidence" value="ECO:0007669"/>
    <property type="project" value="TreeGrafter"/>
</dbReference>
<dbReference type="PANTHER" id="PTHR31901">
    <property type="entry name" value="GH3 DOMAIN-CONTAINING PROTEIN"/>
    <property type="match status" value="1"/>
</dbReference>
<dbReference type="Proteomes" id="UP000186817">
    <property type="component" value="Unassembled WGS sequence"/>
</dbReference>
<feature type="coiled-coil region" evidence="1">
    <location>
        <begin position="158"/>
        <end position="199"/>
    </location>
</feature>